<feature type="compositionally biased region" description="Polar residues" evidence="1">
    <location>
        <begin position="82"/>
        <end position="99"/>
    </location>
</feature>
<proteinExistence type="predicted"/>
<feature type="compositionally biased region" description="Polar residues" evidence="1">
    <location>
        <begin position="152"/>
        <end position="162"/>
    </location>
</feature>
<gene>
    <name evidence="2" type="ORF">F2Q69_00056162</name>
</gene>
<dbReference type="Proteomes" id="UP000712600">
    <property type="component" value="Unassembled WGS sequence"/>
</dbReference>
<feature type="region of interest" description="Disordered" evidence="1">
    <location>
        <begin position="77"/>
        <end position="180"/>
    </location>
</feature>
<evidence type="ECO:0000313" key="2">
    <source>
        <dbReference type="EMBL" id="KAF3489144.1"/>
    </source>
</evidence>
<evidence type="ECO:0000256" key="1">
    <source>
        <dbReference type="SAM" id="MobiDB-lite"/>
    </source>
</evidence>
<evidence type="ECO:0000313" key="3">
    <source>
        <dbReference type="Proteomes" id="UP000712600"/>
    </source>
</evidence>
<reference evidence="2" key="1">
    <citation type="submission" date="2019-12" db="EMBL/GenBank/DDBJ databases">
        <title>Genome sequencing and annotation of Brassica cretica.</title>
        <authorList>
            <person name="Studholme D.J."/>
            <person name="Sarris P."/>
        </authorList>
    </citation>
    <scope>NUCLEOTIDE SEQUENCE</scope>
    <source>
        <strain evidence="2">PFS-109/04</strain>
        <tissue evidence="2">Leaf</tissue>
    </source>
</reference>
<dbReference type="AlphaFoldDB" id="A0A8S9N950"/>
<sequence length="180" mass="20420">MLPSSLECFLCSEAIFRRLGFRGVFFPEAACRRRQRFSDGGPDYFRHVGGGFSAYNDSSCNQRQLDVCGSRRTEEEEEVHAVNQSNESEVEKSVSTTVEANKANLPADKTEENTMSLVEDERNTLKDMEWSDVSPGKSSRSPRKTSEIEKFMTSSRFSVLSQTEEEGEEMEENGNKMWLS</sequence>
<name>A0A8S9N950_BRACR</name>
<accession>A0A8S9N950</accession>
<feature type="compositionally biased region" description="Acidic residues" evidence="1">
    <location>
        <begin position="163"/>
        <end position="172"/>
    </location>
</feature>
<dbReference type="EMBL" id="QGKX02002183">
    <property type="protein sequence ID" value="KAF3489144.1"/>
    <property type="molecule type" value="Genomic_DNA"/>
</dbReference>
<comment type="caution">
    <text evidence="2">The sequence shown here is derived from an EMBL/GenBank/DDBJ whole genome shotgun (WGS) entry which is preliminary data.</text>
</comment>
<protein>
    <submittedName>
        <fullName evidence="2">Uncharacterized protein</fullName>
    </submittedName>
</protein>
<feature type="compositionally biased region" description="Basic and acidic residues" evidence="1">
    <location>
        <begin position="119"/>
        <end position="129"/>
    </location>
</feature>
<organism evidence="2 3">
    <name type="scientific">Brassica cretica</name>
    <name type="common">Mustard</name>
    <dbReference type="NCBI Taxonomy" id="69181"/>
    <lineage>
        <taxon>Eukaryota</taxon>
        <taxon>Viridiplantae</taxon>
        <taxon>Streptophyta</taxon>
        <taxon>Embryophyta</taxon>
        <taxon>Tracheophyta</taxon>
        <taxon>Spermatophyta</taxon>
        <taxon>Magnoliopsida</taxon>
        <taxon>eudicotyledons</taxon>
        <taxon>Gunneridae</taxon>
        <taxon>Pentapetalae</taxon>
        <taxon>rosids</taxon>
        <taxon>malvids</taxon>
        <taxon>Brassicales</taxon>
        <taxon>Brassicaceae</taxon>
        <taxon>Brassiceae</taxon>
        <taxon>Brassica</taxon>
    </lineage>
</organism>